<dbReference type="PANTHER" id="PTHR30349:SF41">
    <property type="entry name" value="INTEGRASE_RECOMBINASE PROTEIN MJ0367-RELATED"/>
    <property type="match status" value="1"/>
</dbReference>
<dbReference type="Proteomes" id="UP000316331">
    <property type="component" value="Unassembled WGS sequence"/>
</dbReference>
<reference evidence="6 7" key="1">
    <citation type="submission" date="2019-06" db="EMBL/GenBank/DDBJ databases">
        <title>Sequencing the genomes of 1000 actinobacteria strains.</title>
        <authorList>
            <person name="Klenk H.-P."/>
        </authorList>
    </citation>
    <scope>NUCLEOTIDE SEQUENCE [LARGE SCALE GENOMIC DNA]</scope>
    <source>
        <strain evidence="6 7">DSM 103495</strain>
    </source>
</reference>
<organism evidence="6 7">
    <name type="scientific">Nocardia bhagyanarayanae</name>
    <dbReference type="NCBI Taxonomy" id="1215925"/>
    <lineage>
        <taxon>Bacteria</taxon>
        <taxon>Bacillati</taxon>
        <taxon>Actinomycetota</taxon>
        <taxon>Actinomycetes</taxon>
        <taxon>Mycobacteriales</taxon>
        <taxon>Nocardiaceae</taxon>
        <taxon>Nocardia</taxon>
    </lineage>
</organism>
<dbReference type="PROSITE" id="PS51898">
    <property type="entry name" value="TYR_RECOMBINASE"/>
    <property type="match status" value="1"/>
</dbReference>
<dbReference type="SUPFAM" id="SSF56349">
    <property type="entry name" value="DNA breaking-rejoining enzymes"/>
    <property type="match status" value="1"/>
</dbReference>
<dbReference type="CDD" id="cd01189">
    <property type="entry name" value="INT_ICEBs1_C_like"/>
    <property type="match status" value="1"/>
</dbReference>
<accession>A0A543FFN1</accession>
<dbReference type="GO" id="GO:0006310">
    <property type="term" value="P:DNA recombination"/>
    <property type="evidence" value="ECO:0007669"/>
    <property type="project" value="UniProtKB-KW"/>
</dbReference>
<keyword evidence="7" id="KW-1185">Reference proteome</keyword>
<dbReference type="AlphaFoldDB" id="A0A543FFN1"/>
<evidence type="ECO:0000259" key="5">
    <source>
        <dbReference type="PROSITE" id="PS51898"/>
    </source>
</evidence>
<keyword evidence="2" id="KW-0238">DNA-binding</keyword>
<evidence type="ECO:0000256" key="3">
    <source>
        <dbReference type="ARBA" id="ARBA00023172"/>
    </source>
</evidence>
<dbReference type="RefSeq" id="WP_246124133.1">
    <property type="nucleotide sequence ID" value="NZ_VFPG01000001.1"/>
</dbReference>
<feature type="region of interest" description="Disordered" evidence="4">
    <location>
        <begin position="256"/>
        <end position="278"/>
    </location>
</feature>
<proteinExistence type="inferred from homology"/>
<evidence type="ECO:0000256" key="4">
    <source>
        <dbReference type="SAM" id="MobiDB-lite"/>
    </source>
</evidence>
<dbReference type="Gene3D" id="1.10.443.10">
    <property type="entry name" value="Intergrase catalytic core"/>
    <property type="match status" value="1"/>
</dbReference>
<feature type="region of interest" description="Disordered" evidence="4">
    <location>
        <begin position="473"/>
        <end position="492"/>
    </location>
</feature>
<evidence type="ECO:0000256" key="2">
    <source>
        <dbReference type="ARBA" id="ARBA00023125"/>
    </source>
</evidence>
<dbReference type="InterPro" id="IPR013762">
    <property type="entry name" value="Integrase-like_cat_sf"/>
</dbReference>
<evidence type="ECO:0000313" key="6">
    <source>
        <dbReference type="EMBL" id="TQM32546.1"/>
    </source>
</evidence>
<gene>
    <name evidence="6" type="ORF">FB390_4232</name>
</gene>
<dbReference type="PANTHER" id="PTHR30349">
    <property type="entry name" value="PHAGE INTEGRASE-RELATED"/>
    <property type="match status" value="1"/>
</dbReference>
<dbReference type="InterPro" id="IPR050090">
    <property type="entry name" value="Tyrosine_recombinase_XerCD"/>
</dbReference>
<dbReference type="InterPro" id="IPR011010">
    <property type="entry name" value="DNA_brk_join_enz"/>
</dbReference>
<evidence type="ECO:0000313" key="7">
    <source>
        <dbReference type="Proteomes" id="UP000316331"/>
    </source>
</evidence>
<dbReference type="InterPro" id="IPR010998">
    <property type="entry name" value="Integrase_recombinase_N"/>
</dbReference>
<protein>
    <submittedName>
        <fullName evidence="6">Phage integrase family protein</fullName>
    </submittedName>
</protein>
<name>A0A543FFN1_9NOCA</name>
<dbReference type="GO" id="GO:0003677">
    <property type="term" value="F:DNA binding"/>
    <property type="evidence" value="ECO:0007669"/>
    <property type="project" value="UniProtKB-KW"/>
</dbReference>
<feature type="compositionally biased region" description="Basic and acidic residues" evidence="4">
    <location>
        <begin position="18"/>
        <end position="27"/>
    </location>
</feature>
<feature type="region of interest" description="Disordered" evidence="4">
    <location>
        <begin position="1"/>
        <end position="27"/>
    </location>
</feature>
<comment type="caution">
    <text evidence="6">The sequence shown here is derived from an EMBL/GenBank/DDBJ whole genome shotgun (WGS) entry which is preliminary data.</text>
</comment>
<dbReference type="EMBL" id="VFPG01000001">
    <property type="protein sequence ID" value="TQM32546.1"/>
    <property type="molecule type" value="Genomic_DNA"/>
</dbReference>
<dbReference type="GO" id="GO:0015074">
    <property type="term" value="P:DNA integration"/>
    <property type="evidence" value="ECO:0007669"/>
    <property type="project" value="InterPro"/>
</dbReference>
<dbReference type="InterPro" id="IPR002104">
    <property type="entry name" value="Integrase_catalytic"/>
</dbReference>
<evidence type="ECO:0000256" key="1">
    <source>
        <dbReference type="ARBA" id="ARBA00008857"/>
    </source>
</evidence>
<dbReference type="Gene3D" id="1.10.150.130">
    <property type="match status" value="1"/>
</dbReference>
<comment type="similarity">
    <text evidence="1">Belongs to the 'phage' integrase family.</text>
</comment>
<sequence>MADITGSPTDGGKPQRQRRSEPIDVRTAKDGTKTYTFQIDVGIKPDGSRDRQRFTYSTKSDARREFRRISSEVAAGTFVKLTDLTVDEACDLWLEGKRAVRINSLEGYRKSLKPVRRRLGEKKLRDLTKNDGDDLVTWMITEGRVDPRSVREGSVASRVAAFVAEHPEGVTRAQVKAAFPDINAGAALSCTIRTGRLTRPRRAVYVAVDRDKTNPDPQGCKPVTIRQTLMVLSMVVQSFVDQGALPRNVVTLVERPKDSIEDDDDEHASATTPKTWTPDEVQTFRDSVRDDRLYACWLMSCYGMRRSEILGLRWFRVDDSLLKVRRGRVPLSKGSPVEGLPKSKRSRRNLPLPSDLAAALRTLKRIQMTECLARGETWSDDRLVAIHEDGTPIAPQRYTNEFHRLRESAGLRRIQLRHLRNTSVSLMLALKIPVHVVAAWHGHDPAMSLGVYSEAQPADLKSAGTLLHALQTGSLPHTEHPVDPRPHGGALA</sequence>
<feature type="compositionally biased region" description="Basic and acidic residues" evidence="4">
    <location>
        <begin position="477"/>
        <end position="486"/>
    </location>
</feature>
<keyword evidence="3" id="KW-0233">DNA recombination</keyword>
<dbReference type="Pfam" id="PF00589">
    <property type="entry name" value="Phage_integrase"/>
    <property type="match status" value="1"/>
</dbReference>
<feature type="domain" description="Tyr recombinase" evidence="5">
    <location>
        <begin position="271"/>
        <end position="465"/>
    </location>
</feature>